<dbReference type="eggNOG" id="COG0768">
    <property type="taxonomic scope" value="Bacteria"/>
</dbReference>
<dbReference type="Gene3D" id="3.30.1390.30">
    <property type="entry name" value="Penicillin-binding protein 2a, domain 3"/>
    <property type="match status" value="1"/>
</dbReference>
<keyword evidence="4" id="KW-1133">Transmembrane helix</keyword>
<feature type="domain" description="Penicillin-binding protein transpeptidase" evidence="5">
    <location>
        <begin position="356"/>
        <end position="669"/>
    </location>
</feature>
<dbReference type="Gene3D" id="3.40.710.10">
    <property type="entry name" value="DD-peptidase/beta-lactamase superfamily"/>
    <property type="match status" value="1"/>
</dbReference>
<dbReference type="GO" id="GO:0005886">
    <property type="term" value="C:plasma membrane"/>
    <property type="evidence" value="ECO:0007669"/>
    <property type="project" value="TreeGrafter"/>
</dbReference>
<dbReference type="GO" id="GO:0071555">
    <property type="term" value="P:cell wall organization"/>
    <property type="evidence" value="ECO:0007669"/>
    <property type="project" value="TreeGrafter"/>
</dbReference>
<sequence>MKGKFLWITLIIFIILVMFNISLYSKEKMVTKGINAYIKAWEKSDYKLMYSKIDKESKDDIKDEDFINRYSNIYNGIGVKNIDVSIDTSENIKYEDGNALVPIKVNMDTIAGKLNFANTITLEKENSSGKTDWKVVWSAKAIFPDLSQGDKVRIDTVEGKRGSIKDRNDNIIAEDGYVSQVGIVPGDLGENGETSKKDIAGILGISEEDINKKLSASYVRSYMFVPIKVIPADDERLNILKEIPGISITDKKARIYPLKNAAAHLSGYVQTVTEEDIKANKNYNLGDVIGKTGLEKIYESTLRAQNGYEIYIVDKNNNKKKVLIKREVHNGKDIKLTIDSKIQSLLYDKLKNDAAMAVSMNPKTGEVLSLVSTPSFDPNDFVMGMSEDMWNSLNGDSRRPFYNRFQSNVVPGSVFKPVTAAIALKSKKLDSKVSKNITGLKWQKDSSWGSYYVTRVKDYGQPSNLLNALIYSDNIYFAQTALDIGKDIMETELKNFGLGEKMPFEYGLSKSQLSSDGNIQNNIQLADSGYGQGEILLNPVHLMAIYDSFVNEGSIVKPYLLYRSDEKVDIWKKNVYSKEVADIILKGLIQVVSNPSGTGHEAYISGVTLAGKTGTAEIKNSQQDNTGTEVGWFAAVDVDNPDFLVVAMVENAKDKGGSHYVVPIVKEVFQEK</sequence>
<dbReference type="InterPro" id="IPR036138">
    <property type="entry name" value="PBP_dimer_sf"/>
</dbReference>
<evidence type="ECO:0000313" key="8">
    <source>
        <dbReference type="EMBL" id="EDK34744.1"/>
    </source>
</evidence>
<proteinExistence type="inferred from homology"/>
<feature type="domain" description="NTF2-like N-terminal transpeptidase" evidence="7">
    <location>
        <begin position="34"/>
        <end position="150"/>
    </location>
</feature>
<dbReference type="GO" id="GO:0008658">
    <property type="term" value="F:penicillin binding"/>
    <property type="evidence" value="ECO:0007669"/>
    <property type="project" value="InterPro"/>
</dbReference>
<comment type="similarity">
    <text evidence="2">Belongs to the transpeptidase family.</text>
</comment>
<dbReference type="InterPro" id="IPR005311">
    <property type="entry name" value="PBP_dimer"/>
</dbReference>
<evidence type="ECO:0000259" key="5">
    <source>
        <dbReference type="Pfam" id="PF00905"/>
    </source>
</evidence>
<name>A5N0U8_CLOK5</name>
<dbReference type="GO" id="GO:0071972">
    <property type="term" value="F:peptidoglycan L,D-transpeptidase activity"/>
    <property type="evidence" value="ECO:0007669"/>
    <property type="project" value="TreeGrafter"/>
</dbReference>
<evidence type="ECO:0000313" key="9">
    <source>
        <dbReference type="Proteomes" id="UP000002411"/>
    </source>
</evidence>
<evidence type="ECO:0000259" key="7">
    <source>
        <dbReference type="Pfam" id="PF05223"/>
    </source>
</evidence>
<feature type="transmembrane region" description="Helical" evidence="4">
    <location>
        <begin position="6"/>
        <end position="24"/>
    </location>
</feature>
<dbReference type="PANTHER" id="PTHR30627">
    <property type="entry name" value="PEPTIDOGLYCAN D,D-TRANSPEPTIDASE"/>
    <property type="match status" value="1"/>
</dbReference>
<protein>
    <submittedName>
        <fullName evidence="8">Pbp</fullName>
    </submittedName>
</protein>
<dbReference type="Gene3D" id="3.10.450.100">
    <property type="entry name" value="NTF2-like, domain 1"/>
    <property type="match status" value="1"/>
</dbReference>
<dbReference type="STRING" id="431943.CKL_2732"/>
<dbReference type="GO" id="GO:0046677">
    <property type="term" value="P:response to antibiotic"/>
    <property type="evidence" value="ECO:0007669"/>
    <property type="project" value="InterPro"/>
</dbReference>
<evidence type="ECO:0000259" key="6">
    <source>
        <dbReference type="Pfam" id="PF03717"/>
    </source>
</evidence>
<evidence type="ECO:0000256" key="3">
    <source>
        <dbReference type="ARBA" id="ARBA00023136"/>
    </source>
</evidence>
<evidence type="ECO:0000256" key="1">
    <source>
        <dbReference type="ARBA" id="ARBA00004370"/>
    </source>
</evidence>
<dbReference type="InterPro" id="IPR001460">
    <property type="entry name" value="PCN-bd_Tpept"/>
</dbReference>
<dbReference type="InterPro" id="IPR050515">
    <property type="entry name" value="Beta-lactam/transpept"/>
</dbReference>
<organism evidence="8 9">
    <name type="scientific">Clostridium kluyveri (strain ATCC 8527 / DSM 555 / NBRC 12016 / NCIMB 10680 / K1)</name>
    <dbReference type="NCBI Taxonomy" id="431943"/>
    <lineage>
        <taxon>Bacteria</taxon>
        <taxon>Bacillati</taxon>
        <taxon>Bacillota</taxon>
        <taxon>Clostridia</taxon>
        <taxon>Eubacteriales</taxon>
        <taxon>Clostridiaceae</taxon>
        <taxon>Clostridium</taxon>
    </lineage>
</organism>
<gene>
    <name evidence="8" type="primary">pbp</name>
    <name evidence="8" type="ordered locus">CKL_2732</name>
</gene>
<dbReference type="InterPro" id="IPR012338">
    <property type="entry name" value="Beta-lactam/transpept-like"/>
</dbReference>
<dbReference type="Pfam" id="PF05223">
    <property type="entry name" value="MecA_N"/>
    <property type="match status" value="1"/>
</dbReference>
<dbReference type="SUPFAM" id="SSF54427">
    <property type="entry name" value="NTF2-like"/>
    <property type="match status" value="1"/>
</dbReference>
<dbReference type="HOGENOM" id="CLU_009289_5_2_9"/>
<comment type="subcellular location">
    <subcellularLocation>
        <location evidence="1">Membrane</location>
    </subcellularLocation>
</comment>
<dbReference type="KEGG" id="ckl:CKL_2732"/>
<dbReference type="SUPFAM" id="SSF56601">
    <property type="entry name" value="beta-lactamase/transpeptidase-like"/>
    <property type="match status" value="1"/>
</dbReference>
<evidence type="ECO:0000256" key="2">
    <source>
        <dbReference type="ARBA" id="ARBA00007171"/>
    </source>
</evidence>
<dbReference type="EMBL" id="CP000673">
    <property type="protein sequence ID" value="EDK34744.1"/>
    <property type="molecule type" value="Genomic_DNA"/>
</dbReference>
<dbReference type="PANTHER" id="PTHR30627:SF25">
    <property type="entry name" value="PENICILLIN-BINDING PROTEIN 3"/>
    <property type="match status" value="1"/>
</dbReference>
<dbReference type="SMR" id="A5N0U8"/>
<dbReference type="RefSeq" id="WP_012103074.1">
    <property type="nucleotide sequence ID" value="NC_009706.1"/>
</dbReference>
<dbReference type="Pfam" id="PF03717">
    <property type="entry name" value="PBP_dimer"/>
    <property type="match status" value="1"/>
</dbReference>
<feature type="domain" description="Penicillin-binding protein dimerisation" evidence="6">
    <location>
        <begin position="157"/>
        <end position="321"/>
    </location>
</feature>
<dbReference type="Gene3D" id="3.90.1310.10">
    <property type="entry name" value="Penicillin-binding protein 2a (Domain 2)"/>
    <property type="match status" value="1"/>
</dbReference>
<reference evidence="8 9" key="1">
    <citation type="journal article" date="2008" name="Proc. Natl. Acad. Sci. U.S.A.">
        <title>The genome of Clostridium kluyveri, a strict anaerobe with unique metabolic features.</title>
        <authorList>
            <person name="Seedorf H."/>
            <person name="Fricke W.F."/>
            <person name="Veith B."/>
            <person name="Brueggemann H."/>
            <person name="Liesegang H."/>
            <person name="Strittmatter A."/>
            <person name="Miethke M."/>
            <person name="Buckel W."/>
            <person name="Hinderberger J."/>
            <person name="Li F."/>
            <person name="Hagemeier C."/>
            <person name="Thauer R.K."/>
            <person name="Gottschalk G."/>
        </authorList>
    </citation>
    <scope>NUCLEOTIDE SEQUENCE [LARGE SCALE GENOMIC DNA]</scope>
    <source>
        <strain evidence="9">ATCC 8527 / DSM 555 / NCIMB 10680</strain>
    </source>
</reference>
<keyword evidence="9" id="KW-1185">Reference proteome</keyword>
<dbReference type="Pfam" id="PF00905">
    <property type="entry name" value="Transpeptidase"/>
    <property type="match status" value="1"/>
</dbReference>
<evidence type="ECO:0000256" key="4">
    <source>
        <dbReference type="SAM" id="Phobius"/>
    </source>
</evidence>
<dbReference type="InterPro" id="IPR032710">
    <property type="entry name" value="NTF2-like_dom_sf"/>
</dbReference>
<keyword evidence="4" id="KW-0812">Transmembrane</keyword>
<accession>A5N0U8</accession>
<dbReference type="AlphaFoldDB" id="A5N0U8"/>
<dbReference type="SUPFAM" id="SSF56519">
    <property type="entry name" value="Penicillin binding protein dimerisation domain"/>
    <property type="match status" value="1"/>
</dbReference>
<dbReference type="InterPro" id="IPR007887">
    <property type="entry name" value="MecA_N"/>
</dbReference>
<keyword evidence="3 4" id="KW-0472">Membrane</keyword>
<dbReference type="Proteomes" id="UP000002411">
    <property type="component" value="Chromosome"/>
</dbReference>